<dbReference type="GO" id="GO:0005506">
    <property type="term" value="F:iron ion binding"/>
    <property type="evidence" value="ECO:0007669"/>
    <property type="project" value="InterPro"/>
</dbReference>
<comment type="similarity">
    <text evidence="1 6">Belongs to the cytochrome P450 family.</text>
</comment>
<dbReference type="InParanoid" id="G4ZKT9"/>
<dbReference type="KEGG" id="psoj:PHYSODRAFT_315470"/>
<dbReference type="SMR" id="G4ZKT9"/>
<dbReference type="InterPro" id="IPR002401">
    <property type="entry name" value="Cyt_P450_E_grp-I"/>
</dbReference>
<dbReference type="Gene3D" id="1.10.630.10">
    <property type="entry name" value="Cytochrome P450"/>
    <property type="match status" value="1"/>
</dbReference>
<dbReference type="STRING" id="1094619.G4ZKT9"/>
<dbReference type="Proteomes" id="UP000002640">
    <property type="component" value="Unassembled WGS sequence"/>
</dbReference>
<evidence type="ECO:0000256" key="4">
    <source>
        <dbReference type="ARBA" id="ARBA00023004"/>
    </source>
</evidence>
<dbReference type="AlphaFoldDB" id="G4ZKT9"/>
<dbReference type="GO" id="GO:0020037">
    <property type="term" value="F:heme binding"/>
    <property type="evidence" value="ECO:0007669"/>
    <property type="project" value="InterPro"/>
</dbReference>
<comment type="cofactor">
    <cofactor evidence="5">
        <name>heme</name>
        <dbReference type="ChEBI" id="CHEBI:30413"/>
    </cofactor>
</comment>
<name>G4ZKT9_PHYSP</name>
<keyword evidence="6" id="KW-0503">Monooxygenase</keyword>
<dbReference type="GO" id="GO:0016705">
    <property type="term" value="F:oxidoreductase activity, acting on paired donors, with incorporation or reduction of molecular oxygen"/>
    <property type="evidence" value="ECO:0007669"/>
    <property type="project" value="InterPro"/>
</dbReference>
<keyword evidence="4 5" id="KW-0408">Iron</keyword>
<evidence type="ECO:0000313" key="7">
    <source>
        <dbReference type="EMBL" id="EGZ14535.1"/>
    </source>
</evidence>
<dbReference type="InterPro" id="IPR017972">
    <property type="entry name" value="Cyt_P450_CS"/>
</dbReference>
<dbReference type="EMBL" id="JH159155">
    <property type="protein sequence ID" value="EGZ14535.1"/>
    <property type="molecule type" value="Genomic_DNA"/>
</dbReference>
<dbReference type="InterPro" id="IPR001128">
    <property type="entry name" value="Cyt_P450"/>
</dbReference>
<evidence type="ECO:0000256" key="1">
    <source>
        <dbReference type="ARBA" id="ARBA00010617"/>
    </source>
</evidence>
<feature type="binding site" description="axial binding residue" evidence="5">
    <location>
        <position position="283"/>
    </location>
    <ligand>
        <name>heme</name>
        <dbReference type="ChEBI" id="CHEBI:30413"/>
    </ligand>
    <ligandPart>
        <name>Fe</name>
        <dbReference type="ChEBI" id="CHEBI:18248"/>
    </ligandPart>
</feature>
<proteinExistence type="inferred from homology"/>
<protein>
    <recommendedName>
        <fullName evidence="9">Cytochrome P450</fullName>
    </recommendedName>
</protein>
<dbReference type="GO" id="GO:0006629">
    <property type="term" value="P:lipid metabolic process"/>
    <property type="evidence" value="ECO:0007669"/>
    <property type="project" value="UniProtKB-ARBA"/>
</dbReference>
<dbReference type="PROSITE" id="PS00086">
    <property type="entry name" value="CYTOCHROME_P450"/>
    <property type="match status" value="1"/>
</dbReference>
<evidence type="ECO:0000313" key="8">
    <source>
        <dbReference type="Proteomes" id="UP000002640"/>
    </source>
</evidence>
<gene>
    <name evidence="7" type="ORF">PHYSODRAFT_315470</name>
</gene>
<organism evidence="7 8">
    <name type="scientific">Phytophthora sojae (strain P6497)</name>
    <name type="common">Soybean stem and root rot agent</name>
    <name type="synonym">Phytophthora megasperma f. sp. glycines</name>
    <dbReference type="NCBI Taxonomy" id="1094619"/>
    <lineage>
        <taxon>Eukaryota</taxon>
        <taxon>Sar</taxon>
        <taxon>Stramenopiles</taxon>
        <taxon>Oomycota</taxon>
        <taxon>Peronosporomycetes</taxon>
        <taxon>Peronosporales</taxon>
        <taxon>Peronosporaceae</taxon>
        <taxon>Phytophthora</taxon>
    </lineage>
</organism>
<evidence type="ECO:0000256" key="3">
    <source>
        <dbReference type="ARBA" id="ARBA00023002"/>
    </source>
</evidence>
<dbReference type="GeneID" id="20643867"/>
<accession>G4ZKT9</accession>
<dbReference type="PANTHER" id="PTHR24296">
    <property type="entry name" value="CYTOCHROME P450"/>
    <property type="match status" value="1"/>
</dbReference>
<evidence type="ECO:0000256" key="5">
    <source>
        <dbReference type="PIRSR" id="PIRSR602401-1"/>
    </source>
</evidence>
<dbReference type="PRINTS" id="PR00463">
    <property type="entry name" value="EP450I"/>
</dbReference>
<keyword evidence="8" id="KW-1185">Reference proteome</keyword>
<dbReference type="OMA" id="MTHRELN"/>
<dbReference type="GO" id="GO:0004497">
    <property type="term" value="F:monooxygenase activity"/>
    <property type="evidence" value="ECO:0007669"/>
    <property type="project" value="UniProtKB-KW"/>
</dbReference>
<reference evidence="7 8" key="1">
    <citation type="journal article" date="2006" name="Science">
        <title>Phytophthora genome sequences uncover evolutionary origins and mechanisms of pathogenesis.</title>
        <authorList>
            <person name="Tyler B.M."/>
            <person name="Tripathy S."/>
            <person name="Zhang X."/>
            <person name="Dehal P."/>
            <person name="Jiang R.H."/>
            <person name="Aerts A."/>
            <person name="Arredondo F.D."/>
            <person name="Baxter L."/>
            <person name="Bensasson D."/>
            <person name="Beynon J.L."/>
            <person name="Chapman J."/>
            <person name="Damasceno C.M."/>
            <person name="Dorrance A.E."/>
            <person name="Dou D."/>
            <person name="Dickerman A.W."/>
            <person name="Dubchak I.L."/>
            <person name="Garbelotto M."/>
            <person name="Gijzen M."/>
            <person name="Gordon S.G."/>
            <person name="Govers F."/>
            <person name="Grunwald N.J."/>
            <person name="Huang W."/>
            <person name="Ivors K.L."/>
            <person name="Jones R.W."/>
            <person name="Kamoun S."/>
            <person name="Krampis K."/>
            <person name="Lamour K.H."/>
            <person name="Lee M.K."/>
            <person name="McDonald W.H."/>
            <person name="Medina M."/>
            <person name="Meijer H.J."/>
            <person name="Nordberg E.K."/>
            <person name="Maclean D.J."/>
            <person name="Ospina-Giraldo M.D."/>
            <person name="Morris P.F."/>
            <person name="Phuntumart V."/>
            <person name="Putnam N.H."/>
            <person name="Rash S."/>
            <person name="Rose J.K."/>
            <person name="Sakihama Y."/>
            <person name="Salamov A.A."/>
            <person name="Savidor A."/>
            <person name="Scheuring C.F."/>
            <person name="Smith B.M."/>
            <person name="Sobral B.W."/>
            <person name="Terry A."/>
            <person name="Torto-Alalibo T.A."/>
            <person name="Win J."/>
            <person name="Xu Z."/>
            <person name="Zhang H."/>
            <person name="Grigoriev I.V."/>
            <person name="Rokhsar D.S."/>
            <person name="Boore J.L."/>
        </authorList>
    </citation>
    <scope>NUCLEOTIDE SEQUENCE [LARGE SCALE GENOMIC DNA]</scope>
    <source>
        <strain evidence="7 8">P6497</strain>
    </source>
</reference>
<keyword evidence="3 6" id="KW-0560">Oxidoreductase</keyword>
<dbReference type="SUPFAM" id="SSF48264">
    <property type="entry name" value="Cytochrome P450"/>
    <property type="match status" value="1"/>
</dbReference>
<evidence type="ECO:0000256" key="6">
    <source>
        <dbReference type="RuleBase" id="RU000461"/>
    </source>
</evidence>
<dbReference type="RefSeq" id="XP_009528284.1">
    <property type="nucleotide sequence ID" value="XM_009529989.1"/>
</dbReference>
<keyword evidence="2 5" id="KW-0479">Metal-binding</keyword>
<dbReference type="PRINTS" id="PR00385">
    <property type="entry name" value="P450"/>
</dbReference>
<dbReference type="Pfam" id="PF00067">
    <property type="entry name" value="p450"/>
    <property type="match status" value="1"/>
</dbReference>
<evidence type="ECO:0000256" key="2">
    <source>
        <dbReference type="ARBA" id="ARBA00022723"/>
    </source>
</evidence>
<sequence length="338" mass="37444">MAPVIQKHVRVLQRVLTDVAAAKMPIDMFNYSGRFTLDAFGEIALVVPTWYWKLKRSLNVGSERRLREALTTVDQFVMDVISKTVDKRNAPISDAEDKVHTRGRDIVSLILANETVDGTPVDPILVRNVVLMALIAGRDTAADALAWLFHLLTLNPRVEEKLRAYLLASLPKLGSDFDYVPDMQEVQSLPYLEATINEALRLYSPVGLAQKLCVRDTVFPDGTFVPKGSNIALVYHAMARMPGVWGPDAAAFNPERFIDPQTGELIKVSSGKFSAFNTGPRVCVGRKLAMMEMKMVVACVVSRFRFDEVPGQDNPLMMRVQQLAPKEDGDEVVVGVAA</sequence>
<evidence type="ECO:0008006" key="9">
    <source>
        <dbReference type="Google" id="ProtNLM"/>
    </source>
</evidence>
<dbReference type="InterPro" id="IPR036396">
    <property type="entry name" value="Cyt_P450_sf"/>
</dbReference>
<keyword evidence="5 6" id="KW-0349">Heme</keyword>